<proteinExistence type="predicted"/>
<protein>
    <submittedName>
        <fullName evidence="1">Uncharacterized protein</fullName>
    </submittedName>
</protein>
<dbReference type="EMBL" id="AMOQ01000004">
    <property type="protein sequence ID" value="EKE80270.1"/>
    <property type="molecule type" value="Genomic_DNA"/>
</dbReference>
<dbReference type="Proteomes" id="UP000002808">
    <property type="component" value="Unassembled WGS sequence"/>
</dbReference>
<accession>K2KRT9</accession>
<dbReference type="AlphaFoldDB" id="K2KRT9"/>
<gene>
    <name evidence="1" type="ORF">OUC_1001</name>
</gene>
<organism evidence="1 2">
    <name type="scientific">Helicobacter pylori R018c</name>
    <dbReference type="NCBI Taxonomy" id="1145110"/>
    <lineage>
        <taxon>Bacteria</taxon>
        <taxon>Pseudomonadati</taxon>
        <taxon>Campylobacterota</taxon>
        <taxon>Epsilonproteobacteria</taxon>
        <taxon>Campylobacterales</taxon>
        <taxon>Helicobacteraceae</taxon>
        <taxon>Helicobacter</taxon>
    </lineage>
</organism>
<reference evidence="1 2" key="1">
    <citation type="submission" date="2012-08" db="EMBL/GenBank/DDBJ databases">
        <title>Comparative Sequence Analysis of H. pylori isolates.</title>
        <authorList>
            <person name="Blanchard T.G."/>
            <person name="Czinn S.J."/>
            <person name="McCracken C.M."/>
            <person name="Abolude K.A."/>
            <person name="Shefchek K.S."/>
            <person name="Maroo A.M."/>
            <person name="Santana-Cruz I.S."/>
            <person name="Tallon L.J."/>
            <person name="Ficke F.W.F."/>
        </authorList>
    </citation>
    <scope>NUCLEOTIDE SEQUENCE [LARGE SCALE GENOMIC DNA]</scope>
    <source>
        <strain evidence="1 2">R018c</strain>
    </source>
</reference>
<sequence length="38" mass="4437">MKAPITTIQDMNFLVKNTLYFIESIAIEPIKYIFLFLG</sequence>
<comment type="caution">
    <text evidence="1">The sequence shown here is derived from an EMBL/GenBank/DDBJ whole genome shotgun (WGS) entry which is preliminary data.</text>
</comment>
<evidence type="ECO:0000313" key="2">
    <source>
        <dbReference type="Proteomes" id="UP000002808"/>
    </source>
</evidence>
<evidence type="ECO:0000313" key="1">
    <source>
        <dbReference type="EMBL" id="EKE80270.1"/>
    </source>
</evidence>
<name>K2KRT9_HELPX</name>
<dbReference type="PATRIC" id="fig|1145110.4.peg.982"/>